<feature type="chain" id="PRO_5020396223" evidence="1">
    <location>
        <begin position="16"/>
        <end position="112"/>
    </location>
</feature>
<proteinExistence type="predicted"/>
<dbReference type="Proteomes" id="UP000298663">
    <property type="component" value="Unassembled WGS sequence"/>
</dbReference>
<accession>A0A4U5LZE1</accession>
<evidence type="ECO:0000313" key="3">
    <source>
        <dbReference type="Proteomes" id="UP000298663"/>
    </source>
</evidence>
<dbReference type="EMBL" id="AZBU02000011">
    <property type="protein sequence ID" value="TKR61710.1"/>
    <property type="molecule type" value="Genomic_DNA"/>
</dbReference>
<gene>
    <name evidence="2" type="ORF">L596_028790</name>
</gene>
<dbReference type="STRING" id="34508.A0A4U5LZE1"/>
<evidence type="ECO:0000313" key="2">
    <source>
        <dbReference type="EMBL" id="TKR61710.1"/>
    </source>
</evidence>
<keyword evidence="3" id="KW-1185">Reference proteome</keyword>
<organism evidence="2 3">
    <name type="scientific">Steinernema carpocapsae</name>
    <name type="common">Entomopathogenic nematode</name>
    <dbReference type="NCBI Taxonomy" id="34508"/>
    <lineage>
        <taxon>Eukaryota</taxon>
        <taxon>Metazoa</taxon>
        <taxon>Ecdysozoa</taxon>
        <taxon>Nematoda</taxon>
        <taxon>Chromadorea</taxon>
        <taxon>Rhabditida</taxon>
        <taxon>Tylenchina</taxon>
        <taxon>Panagrolaimomorpha</taxon>
        <taxon>Strongyloidoidea</taxon>
        <taxon>Steinernematidae</taxon>
        <taxon>Steinernema</taxon>
    </lineage>
</organism>
<reference evidence="2 3" key="2">
    <citation type="journal article" date="2019" name="G3 (Bethesda)">
        <title>Hybrid Assembly of the Genome of the Entomopathogenic Nematode Steinernema carpocapsae Identifies the X-Chromosome.</title>
        <authorList>
            <person name="Serra L."/>
            <person name="Macchietto M."/>
            <person name="Macias-Munoz A."/>
            <person name="McGill C.J."/>
            <person name="Rodriguez I.M."/>
            <person name="Rodriguez B."/>
            <person name="Murad R."/>
            <person name="Mortazavi A."/>
        </authorList>
    </citation>
    <scope>NUCLEOTIDE SEQUENCE [LARGE SCALE GENOMIC DNA]</scope>
    <source>
        <strain evidence="2 3">ALL</strain>
    </source>
</reference>
<dbReference type="Gene3D" id="3.30.420.40">
    <property type="match status" value="1"/>
</dbReference>
<protein>
    <submittedName>
        <fullName evidence="2">Uncharacterized protein</fullName>
    </submittedName>
</protein>
<sequence length="112" mass="12586">MLPMLALSLLALVGASELHESDHHEKYQHPERTTEIKSCLSPFLVEEEKTTCRFFACVIDAGSTGTRLHLYEFSHDINNDSGPFRVEKETFKEAEGRLGEQATGRCFAVEAK</sequence>
<reference evidence="2 3" key="1">
    <citation type="journal article" date="2015" name="Genome Biol.">
        <title>Comparative genomics of Steinernema reveals deeply conserved gene regulatory networks.</title>
        <authorList>
            <person name="Dillman A.R."/>
            <person name="Macchietto M."/>
            <person name="Porter C.F."/>
            <person name="Rogers A."/>
            <person name="Williams B."/>
            <person name="Antoshechkin I."/>
            <person name="Lee M.M."/>
            <person name="Goodwin Z."/>
            <person name="Lu X."/>
            <person name="Lewis E.E."/>
            <person name="Goodrich-Blair H."/>
            <person name="Stock S.P."/>
            <person name="Adams B.J."/>
            <person name="Sternberg P.W."/>
            <person name="Mortazavi A."/>
        </authorList>
    </citation>
    <scope>NUCLEOTIDE SEQUENCE [LARGE SCALE GENOMIC DNA]</scope>
    <source>
        <strain evidence="2 3">ALL</strain>
    </source>
</reference>
<keyword evidence="1" id="KW-0732">Signal</keyword>
<evidence type="ECO:0000256" key="1">
    <source>
        <dbReference type="SAM" id="SignalP"/>
    </source>
</evidence>
<dbReference type="AlphaFoldDB" id="A0A4U5LZE1"/>
<dbReference type="OrthoDB" id="5861790at2759"/>
<name>A0A4U5LZE1_STECR</name>
<comment type="caution">
    <text evidence="2">The sequence shown here is derived from an EMBL/GenBank/DDBJ whole genome shotgun (WGS) entry which is preliminary data.</text>
</comment>
<feature type="signal peptide" evidence="1">
    <location>
        <begin position="1"/>
        <end position="15"/>
    </location>
</feature>